<accession>A0AAE0I1R8</accession>
<feature type="region of interest" description="Disordered" evidence="1">
    <location>
        <begin position="150"/>
        <end position="175"/>
    </location>
</feature>
<dbReference type="AlphaFoldDB" id="A0AAE0I1R8"/>
<sequence length="350" mass="38590">MPFKVAPRDFGDKPDKAWMNHFHPDQNGRIVRTTLENGYRAYAPELVCVMTKWNNLHGGKCPHESSRNYPVRWGCGPWGDESPAAVTALASPTRKIKLAPGHWHESDIGTEPSWWSPSAAHKTRKMREELVARPADLLLLKDQKEARKSSVKTMRFARKPGTSTSRVGRDDPVEDGRDIAAAGDALPSDDRWQSTERKVDGVLLVTAEEKEIAELQRRGLLKGSEQLTLDSIAHDNEPAYSVRIVSKRQRGGKGKRKAMPVVYVIDDPDAGEREVEAAVEASVLEVAAVEAGIDVLEADGHLEVDMPECGCWGDFLADMQAEGWVPVVEDDLVSVAESWAVVEDDASPPS</sequence>
<evidence type="ECO:0000256" key="1">
    <source>
        <dbReference type="SAM" id="MobiDB-lite"/>
    </source>
</evidence>
<keyword evidence="3" id="KW-1185">Reference proteome</keyword>
<evidence type="ECO:0000313" key="3">
    <source>
        <dbReference type="Proteomes" id="UP001283341"/>
    </source>
</evidence>
<evidence type="ECO:0000313" key="2">
    <source>
        <dbReference type="EMBL" id="KAK3316527.1"/>
    </source>
</evidence>
<comment type="caution">
    <text evidence="2">The sequence shown here is derived from an EMBL/GenBank/DDBJ whole genome shotgun (WGS) entry which is preliminary data.</text>
</comment>
<reference evidence="2" key="1">
    <citation type="journal article" date="2023" name="Mol. Phylogenet. Evol.">
        <title>Genome-scale phylogeny and comparative genomics of the fungal order Sordariales.</title>
        <authorList>
            <person name="Hensen N."/>
            <person name="Bonometti L."/>
            <person name="Westerberg I."/>
            <person name="Brannstrom I.O."/>
            <person name="Guillou S."/>
            <person name="Cros-Aarteil S."/>
            <person name="Calhoun S."/>
            <person name="Haridas S."/>
            <person name="Kuo A."/>
            <person name="Mondo S."/>
            <person name="Pangilinan J."/>
            <person name="Riley R."/>
            <person name="LaButti K."/>
            <person name="Andreopoulos B."/>
            <person name="Lipzen A."/>
            <person name="Chen C."/>
            <person name="Yan M."/>
            <person name="Daum C."/>
            <person name="Ng V."/>
            <person name="Clum A."/>
            <person name="Steindorff A."/>
            <person name="Ohm R.A."/>
            <person name="Martin F."/>
            <person name="Silar P."/>
            <person name="Natvig D.O."/>
            <person name="Lalanne C."/>
            <person name="Gautier V."/>
            <person name="Ament-Velasquez S.L."/>
            <person name="Kruys A."/>
            <person name="Hutchinson M.I."/>
            <person name="Powell A.J."/>
            <person name="Barry K."/>
            <person name="Miller A.N."/>
            <person name="Grigoriev I.V."/>
            <person name="Debuchy R."/>
            <person name="Gladieux P."/>
            <person name="Hiltunen Thoren M."/>
            <person name="Johannesson H."/>
        </authorList>
    </citation>
    <scope>NUCLEOTIDE SEQUENCE</scope>
    <source>
        <strain evidence="2">CBS 118394</strain>
    </source>
</reference>
<reference evidence="2" key="2">
    <citation type="submission" date="2023-06" db="EMBL/GenBank/DDBJ databases">
        <authorList>
            <consortium name="Lawrence Berkeley National Laboratory"/>
            <person name="Haridas S."/>
            <person name="Hensen N."/>
            <person name="Bonometti L."/>
            <person name="Westerberg I."/>
            <person name="Brannstrom I.O."/>
            <person name="Guillou S."/>
            <person name="Cros-Aarteil S."/>
            <person name="Calhoun S."/>
            <person name="Kuo A."/>
            <person name="Mondo S."/>
            <person name="Pangilinan J."/>
            <person name="Riley R."/>
            <person name="Labutti K."/>
            <person name="Andreopoulos B."/>
            <person name="Lipzen A."/>
            <person name="Chen C."/>
            <person name="Yanf M."/>
            <person name="Daum C."/>
            <person name="Ng V."/>
            <person name="Clum A."/>
            <person name="Steindorff A."/>
            <person name="Ohm R."/>
            <person name="Martin F."/>
            <person name="Silar P."/>
            <person name="Natvig D."/>
            <person name="Lalanne C."/>
            <person name="Gautier V."/>
            <person name="Ament-Velasquez S.L."/>
            <person name="Kruys A."/>
            <person name="Hutchinson M.I."/>
            <person name="Powell A.J."/>
            <person name="Barry K."/>
            <person name="Miller A.N."/>
            <person name="Grigoriev I.V."/>
            <person name="Debuchy R."/>
            <person name="Gladieux P."/>
            <person name="Thoren M.H."/>
            <person name="Johannesson H."/>
        </authorList>
    </citation>
    <scope>NUCLEOTIDE SEQUENCE</scope>
    <source>
        <strain evidence="2">CBS 118394</strain>
    </source>
</reference>
<gene>
    <name evidence="2" type="ORF">B0H66DRAFT_561516</name>
</gene>
<name>A0AAE0I1R8_9PEZI</name>
<protein>
    <submittedName>
        <fullName evidence="2">Uncharacterized protein</fullName>
    </submittedName>
</protein>
<proteinExistence type="predicted"/>
<dbReference type="Proteomes" id="UP001283341">
    <property type="component" value="Unassembled WGS sequence"/>
</dbReference>
<organism evidence="2 3">
    <name type="scientific">Apodospora peruviana</name>
    <dbReference type="NCBI Taxonomy" id="516989"/>
    <lineage>
        <taxon>Eukaryota</taxon>
        <taxon>Fungi</taxon>
        <taxon>Dikarya</taxon>
        <taxon>Ascomycota</taxon>
        <taxon>Pezizomycotina</taxon>
        <taxon>Sordariomycetes</taxon>
        <taxon>Sordariomycetidae</taxon>
        <taxon>Sordariales</taxon>
        <taxon>Lasiosphaeriaceae</taxon>
        <taxon>Apodospora</taxon>
    </lineage>
</organism>
<dbReference type="EMBL" id="JAUEDM010000005">
    <property type="protein sequence ID" value="KAK3316527.1"/>
    <property type="molecule type" value="Genomic_DNA"/>
</dbReference>